<dbReference type="EMBL" id="CP095855">
    <property type="protein sequence ID" value="UPK72456.1"/>
    <property type="molecule type" value="Genomic_DNA"/>
</dbReference>
<sequence>MRSQKVEQLCPLCNIPATKLHSYYYRSFRDLPVFENKVLIKLKCRKFYCENQSCIRKIFVESLDDTFSKYSRTTNRLNKKLLKIALLVGGNMGSKLSQTLNIPTSSSTFIRLIHKQKFPQNFEANEIGIDDWAYRKGHTYGTAIIDLTSRKIIDLLPDREAKTVEDWLKQRPDIKIVTRDRFARYAKGVSKGAPQALQIADRWHLIKNMGDALTKLLERVRQSMKPQLVNKVKAAKEYLEPGNQALKESSYGSLPKRFSQFEQIRKYYKDGVPIRTIARLVGASRNTVKKYLHLNEPPPKIPARSNLTGYVDYIQSRLREEPEVEIIQLWNEVKERGYKGSKSVFYEHLKGYQKGKRYPTISSSSMPYWSARKVSLLLYRKRKQLSMEERELISNLKKKSKDIQTTSLYVSRFRKLLENKQGEGLQGWIDEVSGTNLKELKSFAKGLLSDITAVTNAVSFPWSNGQVEGQINKLKTIKRQMYGRAGFNLLRKRLVLQR</sequence>
<evidence type="ECO:0000259" key="1">
    <source>
        <dbReference type="PROSITE" id="PS50531"/>
    </source>
</evidence>
<organism evidence="2 3">
    <name type="scientific">Chitinophaga filiformis</name>
    <name type="common">Myxococcus filiformis</name>
    <name type="synonym">Flexibacter filiformis</name>
    <dbReference type="NCBI Taxonomy" id="104663"/>
    <lineage>
        <taxon>Bacteria</taxon>
        <taxon>Pseudomonadati</taxon>
        <taxon>Bacteroidota</taxon>
        <taxon>Chitinophagia</taxon>
        <taxon>Chitinophagales</taxon>
        <taxon>Chitinophagaceae</taxon>
        <taxon>Chitinophaga</taxon>
    </lineage>
</organism>
<reference evidence="2 3" key="1">
    <citation type="submission" date="2022-04" db="EMBL/GenBank/DDBJ databases">
        <title>The arsenic-methylating capacity of Chitinophaga filiformis YT5 during chitin decomposition.</title>
        <authorList>
            <person name="Chen G."/>
            <person name="Liang Y."/>
        </authorList>
    </citation>
    <scope>NUCLEOTIDE SEQUENCE [LARGE SCALE GENOMIC DNA]</scope>
    <source>
        <strain evidence="2 3">YT5</strain>
    </source>
</reference>
<gene>
    <name evidence="2" type="ORF">MYF79_14280</name>
</gene>
<proteinExistence type="predicted"/>
<dbReference type="PANTHER" id="PTHR33498:SF1">
    <property type="entry name" value="TRANSPOSASE FOR INSERTION SEQUENCE ELEMENT IS1557"/>
    <property type="match status" value="1"/>
</dbReference>
<dbReference type="NCBIfam" id="NF033550">
    <property type="entry name" value="transpos_ISL3"/>
    <property type="match status" value="1"/>
</dbReference>
<evidence type="ECO:0000313" key="2">
    <source>
        <dbReference type="EMBL" id="UPK72456.1"/>
    </source>
</evidence>
<name>A0ABY4I8N5_CHIFI</name>
<dbReference type="InterPro" id="IPR047951">
    <property type="entry name" value="Transpos_ISL3"/>
</dbReference>
<accession>A0ABY4I8N5</accession>
<dbReference type="InterPro" id="IPR017894">
    <property type="entry name" value="HTH_IS21_transposase_type"/>
</dbReference>
<dbReference type="InterPro" id="IPR029261">
    <property type="entry name" value="Transposase_Znf"/>
</dbReference>
<evidence type="ECO:0000313" key="3">
    <source>
        <dbReference type="Proteomes" id="UP000830198"/>
    </source>
</evidence>
<feature type="domain" description="HTH IS21-type" evidence="1">
    <location>
        <begin position="259"/>
        <end position="318"/>
    </location>
</feature>
<dbReference type="PANTHER" id="PTHR33498">
    <property type="entry name" value="TRANSPOSASE FOR INSERTION SEQUENCE ELEMENT IS1557"/>
    <property type="match status" value="1"/>
</dbReference>
<dbReference type="PROSITE" id="PS50531">
    <property type="entry name" value="HTH_IS21"/>
    <property type="match status" value="1"/>
</dbReference>
<dbReference type="Gene3D" id="1.10.10.60">
    <property type="entry name" value="Homeodomain-like"/>
    <property type="match status" value="1"/>
</dbReference>
<dbReference type="Pfam" id="PF14690">
    <property type="entry name" value="Zn_ribbon_ISL3"/>
    <property type="match status" value="1"/>
</dbReference>
<dbReference type="InterPro" id="IPR002560">
    <property type="entry name" value="Transposase_DDE"/>
</dbReference>
<protein>
    <submittedName>
        <fullName evidence="2">ISL3 family transposase</fullName>
    </submittedName>
</protein>
<dbReference type="Pfam" id="PF01610">
    <property type="entry name" value="DDE_Tnp_ISL3"/>
    <property type="match status" value="2"/>
</dbReference>
<dbReference type="Proteomes" id="UP000830198">
    <property type="component" value="Chromosome"/>
</dbReference>
<keyword evidence="3" id="KW-1185">Reference proteome</keyword>